<sequence>MAYEVFYKVGEYEESIVVTGESLEQIRMKTRQELERRNATYRYSNWLND</sequence>
<name>A0AAU7PF86_9CAUD</name>
<gene>
    <name evidence="1" type="ORF">PECPMFCF_00020</name>
</gene>
<dbReference type="EMBL" id="PP858851">
    <property type="protein sequence ID" value="XBS47489.1"/>
    <property type="molecule type" value="Genomic_DNA"/>
</dbReference>
<evidence type="ECO:0000313" key="1">
    <source>
        <dbReference type="EMBL" id="XBS47489.1"/>
    </source>
</evidence>
<reference evidence="1" key="1">
    <citation type="submission" date="2024-05" db="EMBL/GenBank/DDBJ databases">
        <authorList>
            <person name="Guo B."/>
        </authorList>
    </citation>
    <scope>NUCLEOTIDE SEQUENCE</scope>
</reference>
<protein>
    <submittedName>
        <fullName evidence="1">Uncharacterized protein</fullName>
    </submittedName>
</protein>
<accession>A0AAU7PF86</accession>
<proteinExistence type="predicted"/>
<organism evidence="1">
    <name type="scientific">Bacillus phage PHBA67-J</name>
    <dbReference type="NCBI Taxonomy" id="3158977"/>
    <lineage>
        <taxon>Viruses</taxon>
        <taxon>Duplodnaviria</taxon>
        <taxon>Heunggongvirae</taxon>
        <taxon>Uroviricota</taxon>
        <taxon>Caudoviricetes</taxon>
    </lineage>
</organism>